<dbReference type="PANTHER" id="PTHR46082">
    <property type="entry name" value="ATP/GTP-BINDING PROTEIN-RELATED"/>
    <property type="match status" value="1"/>
</dbReference>
<dbReference type="GO" id="GO:0003824">
    <property type="term" value="F:catalytic activity"/>
    <property type="evidence" value="ECO:0007669"/>
    <property type="project" value="InterPro"/>
</dbReference>
<dbReference type="GO" id="GO:0009116">
    <property type="term" value="P:nucleoside metabolic process"/>
    <property type="evidence" value="ECO:0007669"/>
    <property type="project" value="InterPro"/>
</dbReference>
<dbReference type="GeneID" id="83205400"/>
<dbReference type="OrthoDB" id="20872at2759"/>
<name>A0A9W9NGK6_9EURO</name>
<dbReference type="InterPro" id="IPR035994">
    <property type="entry name" value="Nucleoside_phosphorylase_sf"/>
</dbReference>
<dbReference type="AlphaFoldDB" id="A0A9W9NGK6"/>
<feature type="domain" description="Nucleoside phosphorylase" evidence="1">
    <location>
        <begin position="106"/>
        <end position="232"/>
    </location>
</feature>
<organism evidence="2 3">
    <name type="scientific">Penicillium chermesinum</name>
    <dbReference type="NCBI Taxonomy" id="63820"/>
    <lineage>
        <taxon>Eukaryota</taxon>
        <taxon>Fungi</taxon>
        <taxon>Dikarya</taxon>
        <taxon>Ascomycota</taxon>
        <taxon>Pezizomycotina</taxon>
        <taxon>Eurotiomycetes</taxon>
        <taxon>Eurotiomycetidae</taxon>
        <taxon>Eurotiales</taxon>
        <taxon>Aspergillaceae</taxon>
        <taxon>Penicillium</taxon>
    </lineage>
</organism>
<protein>
    <recommendedName>
        <fullName evidence="1">Nucleoside phosphorylase domain-containing protein</fullName>
    </recommendedName>
</protein>
<proteinExistence type="predicted"/>
<keyword evidence="3" id="KW-1185">Reference proteome</keyword>
<dbReference type="InterPro" id="IPR053137">
    <property type="entry name" value="NLR-like"/>
</dbReference>
<dbReference type="PANTHER" id="PTHR46082:SF6">
    <property type="entry name" value="AAA+ ATPASE DOMAIN-CONTAINING PROTEIN-RELATED"/>
    <property type="match status" value="1"/>
</dbReference>
<dbReference type="Proteomes" id="UP001150941">
    <property type="component" value="Unassembled WGS sequence"/>
</dbReference>
<sequence>MQSVLNETTINEYYEWAWMTANATNLGETIGPIYEKAINHCLDGNELEARQDLLYEKVVLPLQELYCAYKDDWDIQENPIQDPTAQETQQPKQVSFRLTGRPQFSIAIFCALPLEATAVNDIFDDVWNEERENSWRSAGDENTYTFGRIVCYNVVLVHMGDMGKNAASQATAGIKASYPEIKLALIVGICGGVPTYSTADKDEMILGDIVISDGIVRYDFGKQFPDTYMSRAAPEVVALPNHRVRGILAKLKGERVKERMERRISQHVQALQDELGTRGSVYVGTDRDELFHPSYPHKHQDPDVCAVCNIKGSERVCEKARTMSCDELGCEKSSLTPRKRLYEASMGGCTPKPKIHFGHVGSGDTVMKSGQHRDKTASPWKLVAFEMEASGVWDMLPCLVIKGVCDYSDSHKNKSWQEYAATTAAACVRAVLEEYVIAQ</sequence>
<accession>A0A9W9NGK6</accession>
<dbReference type="EMBL" id="JAPQKS010000007">
    <property type="protein sequence ID" value="KAJ5219597.1"/>
    <property type="molecule type" value="Genomic_DNA"/>
</dbReference>
<reference evidence="2" key="2">
    <citation type="journal article" date="2023" name="IMA Fungus">
        <title>Comparative genomic study of the Penicillium genus elucidates a diverse pangenome and 15 lateral gene transfer events.</title>
        <authorList>
            <person name="Petersen C."/>
            <person name="Sorensen T."/>
            <person name="Nielsen M.R."/>
            <person name="Sondergaard T.E."/>
            <person name="Sorensen J.L."/>
            <person name="Fitzpatrick D.A."/>
            <person name="Frisvad J.C."/>
            <person name="Nielsen K.L."/>
        </authorList>
    </citation>
    <scope>NUCLEOTIDE SEQUENCE</scope>
    <source>
        <strain evidence="2">IBT 19713</strain>
    </source>
</reference>
<gene>
    <name evidence="2" type="ORF">N7468_008801</name>
</gene>
<dbReference type="SUPFAM" id="SSF53167">
    <property type="entry name" value="Purine and uridine phosphorylases"/>
    <property type="match status" value="1"/>
</dbReference>
<evidence type="ECO:0000313" key="3">
    <source>
        <dbReference type="Proteomes" id="UP001150941"/>
    </source>
</evidence>
<dbReference type="InterPro" id="IPR000845">
    <property type="entry name" value="Nucleoside_phosphorylase_d"/>
</dbReference>
<evidence type="ECO:0000259" key="1">
    <source>
        <dbReference type="Pfam" id="PF01048"/>
    </source>
</evidence>
<evidence type="ECO:0000313" key="2">
    <source>
        <dbReference type="EMBL" id="KAJ5219597.1"/>
    </source>
</evidence>
<dbReference type="Pfam" id="PF01048">
    <property type="entry name" value="PNP_UDP_1"/>
    <property type="match status" value="1"/>
</dbReference>
<comment type="caution">
    <text evidence="2">The sequence shown here is derived from an EMBL/GenBank/DDBJ whole genome shotgun (WGS) entry which is preliminary data.</text>
</comment>
<dbReference type="Gene3D" id="3.40.50.1580">
    <property type="entry name" value="Nucleoside phosphorylase domain"/>
    <property type="match status" value="1"/>
</dbReference>
<dbReference type="RefSeq" id="XP_058326427.1">
    <property type="nucleotide sequence ID" value="XM_058478097.1"/>
</dbReference>
<reference evidence="2" key="1">
    <citation type="submission" date="2022-11" db="EMBL/GenBank/DDBJ databases">
        <authorList>
            <person name="Petersen C."/>
        </authorList>
    </citation>
    <scope>NUCLEOTIDE SEQUENCE</scope>
    <source>
        <strain evidence="2">IBT 19713</strain>
    </source>
</reference>